<feature type="non-terminal residue" evidence="2">
    <location>
        <position position="83"/>
    </location>
</feature>
<dbReference type="EMBL" id="QDEB01041132">
    <property type="protein sequence ID" value="RZC38671.1"/>
    <property type="molecule type" value="Genomic_DNA"/>
</dbReference>
<evidence type="ECO:0000256" key="1">
    <source>
        <dbReference type="SAM" id="Phobius"/>
    </source>
</evidence>
<evidence type="ECO:0000313" key="3">
    <source>
        <dbReference type="Proteomes" id="UP000292052"/>
    </source>
</evidence>
<comment type="caution">
    <text evidence="2">The sequence shown here is derived from an EMBL/GenBank/DDBJ whole genome shotgun (WGS) entry which is preliminary data.</text>
</comment>
<accession>A0A482W0J9</accession>
<keyword evidence="1" id="KW-0812">Transmembrane</keyword>
<feature type="transmembrane region" description="Helical" evidence="1">
    <location>
        <begin position="49"/>
        <end position="73"/>
    </location>
</feature>
<gene>
    <name evidence="2" type="ORF">BDFB_013468</name>
</gene>
<protein>
    <submittedName>
        <fullName evidence="2">Uncharacterized protein</fullName>
    </submittedName>
</protein>
<reference evidence="2 3" key="1">
    <citation type="submission" date="2017-03" db="EMBL/GenBank/DDBJ databases">
        <title>Genome of the blue death feigning beetle - Asbolus verrucosus.</title>
        <authorList>
            <person name="Rider S.D."/>
        </authorList>
    </citation>
    <scope>NUCLEOTIDE SEQUENCE [LARGE SCALE GENOMIC DNA]</scope>
    <source>
        <strain evidence="2">Butters</strain>
        <tissue evidence="2">Head and leg muscle</tissue>
    </source>
</reference>
<proteinExistence type="predicted"/>
<keyword evidence="1" id="KW-1133">Transmembrane helix</keyword>
<keyword evidence="3" id="KW-1185">Reference proteome</keyword>
<evidence type="ECO:0000313" key="2">
    <source>
        <dbReference type="EMBL" id="RZC38671.1"/>
    </source>
</evidence>
<sequence length="83" mass="9637">YLYISSRQNWTKILKLQVQLVNNYGLRCLILAIHFGLKYSGQDVESVSWIPVVLVIVFAIKLGLGFLPILLTFMKMMYHCIFL</sequence>
<organism evidence="2 3">
    <name type="scientific">Asbolus verrucosus</name>
    <name type="common">Desert ironclad beetle</name>
    <dbReference type="NCBI Taxonomy" id="1661398"/>
    <lineage>
        <taxon>Eukaryota</taxon>
        <taxon>Metazoa</taxon>
        <taxon>Ecdysozoa</taxon>
        <taxon>Arthropoda</taxon>
        <taxon>Hexapoda</taxon>
        <taxon>Insecta</taxon>
        <taxon>Pterygota</taxon>
        <taxon>Neoptera</taxon>
        <taxon>Endopterygota</taxon>
        <taxon>Coleoptera</taxon>
        <taxon>Polyphaga</taxon>
        <taxon>Cucujiformia</taxon>
        <taxon>Tenebrionidae</taxon>
        <taxon>Pimeliinae</taxon>
        <taxon>Asbolus</taxon>
    </lineage>
</organism>
<feature type="non-terminal residue" evidence="2">
    <location>
        <position position="1"/>
    </location>
</feature>
<keyword evidence="1" id="KW-0472">Membrane</keyword>
<name>A0A482W0J9_ASBVE</name>
<dbReference type="Proteomes" id="UP000292052">
    <property type="component" value="Unassembled WGS sequence"/>
</dbReference>
<feature type="transmembrane region" description="Helical" evidence="1">
    <location>
        <begin position="20"/>
        <end position="37"/>
    </location>
</feature>
<dbReference type="AlphaFoldDB" id="A0A482W0J9"/>